<organism evidence="1 2">
    <name type="scientific">Candidatus Amesbacteria bacterium GW2011_GWA2_42_12</name>
    <dbReference type="NCBI Taxonomy" id="1618356"/>
    <lineage>
        <taxon>Bacteria</taxon>
        <taxon>Candidatus Amesiibacteriota</taxon>
    </lineage>
</organism>
<dbReference type="AlphaFoldDB" id="A0A0G1AGF2"/>
<evidence type="ECO:0000313" key="1">
    <source>
        <dbReference type="EMBL" id="KKS33171.1"/>
    </source>
</evidence>
<proteinExistence type="predicted"/>
<dbReference type="EMBL" id="LCCN01000001">
    <property type="protein sequence ID" value="KKS33171.1"/>
    <property type="molecule type" value="Genomic_DNA"/>
</dbReference>
<dbReference type="Proteomes" id="UP000034160">
    <property type="component" value="Unassembled WGS sequence"/>
</dbReference>
<name>A0A0G1AGF2_9BACT</name>
<dbReference type="STRING" id="1618356.UU93_C0001G0002"/>
<sequence>MKPSQIPLTTTTQNHVDIEDILQDLILLKDGSVCLVLEISAINFGLLSETEQDATIYAYAQLLNSLTFSIQIIISSKQKDISDYIVSLDKQLTSISSPLLRGQLAKYRDFVKTVVRQGNVLDKKFFISIPCSSFELGAGAAANSLSSLIPGSKPKGLPRPKQDIIERAITNLSPKRDHLVRLFARIGLRVRQLTTNELLQFFFDSYNRGQLGTKVNPTIPKQT</sequence>
<evidence type="ECO:0000313" key="2">
    <source>
        <dbReference type="Proteomes" id="UP000034160"/>
    </source>
</evidence>
<comment type="caution">
    <text evidence="1">The sequence shown here is derived from an EMBL/GenBank/DDBJ whole genome shotgun (WGS) entry which is preliminary data.</text>
</comment>
<reference evidence="1 2" key="1">
    <citation type="journal article" date="2015" name="Nature">
        <title>rRNA introns, odd ribosomes, and small enigmatic genomes across a large radiation of phyla.</title>
        <authorList>
            <person name="Brown C.T."/>
            <person name="Hug L.A."/>
            <person name="Thomas B.C."/>
            <person name="Sharon I."/>
            <person name="Castelle C.J."/>
            <person name="Singh A."/>
            <person name="Wilkins M.J."/>
            <person name="Williams K.H."/>
            <person name="Banfield J.F."/>
        </authorList>
    </citation>
    <scope>NUCLEOTIDE SEQUENCE [LARGE SCALE GENOMIC DNA]</scope>
</reference>
<gene>
    <name evidence="1" type="ORF">UU93_C0001G0002</name>
</gene>
<protein>
    <submittedName>
        <fullName evidence="1">Uncharacterized protein</fullName>
    </submittedName>
</protein>
<accession>A0A0G1AGF2</accession>